<dbReference type="Proteomes" id="UP000029622">
    <property type="component" value="Unassembled WGS sequence"/>
</dbReference>
<dbReference type="PROSITE" id="PS01129">
    <property type="entry name" value="PSI_RLU"/>
    <property type="match status" value="1"/>
</dbReference>
<comment type="catalytic activity">
    <reaction evidence="1 5">
        <text>a uridine in RNA = a pseudouridine in RNA</text>
        <dbReference type="Rhea" id="RHEA:48348"/>
        <dbReference type="Rhea" id="RHEA-COMP:12068"/>
        <dbReference type="Rhea" id="RHEA-COMP:12069"/>
        <dbReference type="ChEBI" id="CHEBI:65314"/>
        <dbReference type="ChEBI" id="CHEBI:65315"/>
    </reaction>
</comment>
<dbReference type="FunFam" id="3.30.2350.10:FF:000005">
    <property type="entry name" value="Pseudouridine synthase"/>
    <property type="match status" value="1"/>
</dbReference>
<dbReference type="InterPro" id="IPR006145">
    <property type="entry name" value="PsdUridine_synth_RsuA/RluA"/>
</dbReference>
<dbReference type="GO" id="GO:0140098">
    <property type="term" value="F:catalytic activity, acting on RNA"/>
    <property type="evidence" value="ECO:0007669"/>
    <property type="project" value="UniProtKB-ARBA"/>
</dbReference>
<evidence type="ECO:0000313" key="8">
    <source>
        <dbReference type="Proteomes" id="UP000029622"/>
    </source>
</evidence>
<dbReference type="NCBIfam" id="TIGR00005">
    <property type="entry name" value="rluA_subfam"/>
    <property type="match status" value="1"/>
</dbReference>
<evidence type="ECO:0000256" key="4">
    <source>
        <dbReference type="PIRSR" id="PIRSR606225-1"/>
    </source>
</evidence>
<protein>
    <recommendedName>
        <fullName evidence="5">Pseudouridine synthase</fullName>
        <ecNumber evidence="5">5.4.99.-</ecNumber>
    </recommendedName>
</protein>
<dbReference type="GO" id="GO:0000455">
    <property type="term" value="P:enzyme-directed rRNA pseudouridine synthesis"/>
    <property type="evidence" value="ECO:0007669"/>
    <property type="project" value="TreeGrafter"/>
</dbReference>
<dbReference type="InterPro" id="IPR006225">
    <property type="entry name" value="PsdUridine_synth_RluC/D"/>
</dbReference>
<evidence type="ECO:0000256" key="3">
    <source>
        <dbReference type="ARBA" id="ARBA00023235"/>
    </source>
</evidence>
<comment type="function">
    <text evidence="5">Responsible for synthesis of pseudouridine from uracil.</text>
</comment>
<dbReference type="PANTHER" id="PTHR21600:SF44">
    <property type="entry name" value="RIBOSOMAL LARGE SUBUNIT PSEUDOURIDINE SYNTHASE D"/>
    <property type="match status" value="1"/>
</dbReference>
<organism evidence="7 8">
    <name type="scientific">Caloranaerobacter azorensis H53214</name>
    <dbReference type="NCBI Taxonomy" id="1156417"/>
    <lineage>
        <taxon>Bacteria</taxon>
        <taxon>Bacillati</taxon>
        <taxon>Bacillota</taxon>
        <taxon>Tissierellia</taxon>
        <taxon>Tissierellales</taxon>
        <taxon>Thermohalobacteraceae</taxon>
        <taxon>Caloranaerobacter</taxon>
    </lineage>
</organism>
<dbReference type="InterPro" id="IPR020103">
    <property type="entry name" value="PsdUridine_synth_cat_dom_sf"/>
</dbReference>
<dbReference type="GO" id="GO:0003723">
    <property type="term" value="F:RNA binding"/>
    <property type="evidence" value="ECO:0007669"/>
    <property type="project" value="InterPro"/>
</dbReference>
<comment type="similarity">
    <text evidence="2 5">Belongs to the pseudouridine synthase RluA family.</text>
</comment>
<gene>
    <name evidence="7" type="ORF">Y919_04245</name>
</gene>
<name>A0A096DNG4_9FIRM</name>
<evidence type="ECO:0000256" key="1">
    <source>
        <dbReference type="ARBA" id="ARBA00000073"/>
    </source>
</evidence>
<dbReference type="RefSeq" id="WP_035162760.1">
    <property type="nucleotide sequence ID" value="NZ_AZTB01000014.1"/>
</dbReference>
<dbReference type="SUPFAM" id="SSF55120">
    <property type="entry name" value="Pseudouridine synthase"/>
    <property type="match status" value="1"/>
</dbReference>
<dbReference type="Gene3D" id="3.30.2350.10">
    <property type="entry name" value="Pseudouridine synthase"/>
    <property type="match status" value="1"/>
</dbReference>
<reference evidence="7 8" key="1">
    <citation type="submission" date="2013-12" db="EMBL/GenBank/DDBJ databases">
        <title>Draft genome sequence of Caloranaerobacter sp. H53214.</title>
        <authorList>
            <person name="Jiang L.J."/>
            <person name="Shao Z.Z."/>
            <person name="Long M.N."/>
        </authorList>
    </citation>
    <scope>NUCLEOTIDE SEQUENCE [LARGE SCALE GENOMIC DNA]</scope>
    <source>
        <strain evidence="7 8">H53214</strain>
    </source>
</reference>
<evidence type="ECO:0000313" key="7">
    <source>
        <dbReference type="EMBL" id="KGG80806.1"/>
    </source>
</evidence>
<feature type="active site" evidence="4">
    <location>
        <position position="138"/>
    </location>
</feature>
<evidence type="ECO:0000259" key="6">
    <source>
        <dbReference type="Pfam" id="PF00849"/>
    </source>
</evidence>
<proteinExistence type="inferred from homology"/>
<feature type="domain" description="Pseudouridine synthase RsuA/RluA-like" evidence="6">
    <location>
        <begin position="91"/>
        <end position="242"/>
    </location>
</feature>
<dbReference type="STRING" id="1156417.Y919_04245"/>
<dbReference type="Pfam" id="PF00849">
    <property type="entry name" value="PseudoU_synth_2"/>
    <property type="match status" value="1"/>
</dbReference>
<accession>A0A096DNG4</accession>
<sequence length="300" mass="34653">MTVFKENENIIEFNVDDDGLLIKEILKDKFNISDRFLKRLERTKSVFLNGSRIKTNKIARKGDKITILMEDETDENVPQPIPIEIIYEDFDLLILNKPPKIVVHPTKSHPDNTIANGVAYYFKQKKIKKKVRFVNRLDMDTSGILVIAKNPFAHQQLAQQFESNMVEKRYLAIVEGIVKDDEGTIKEAIGRCNDVSIKRTVLEDGKVAITNYKVLERYKNATLLEIHIETGRTHQIRVHLSHIGHPIIGDSLYNKPSQLIDRQALHSYSLKFISPRTKERRLVFARLPKDMELLIEKLNG</sequence>
<evidence type="ECO:0000256" key="2">
    <source>
        <dbReference type="ARBA" id="ARBA00010876"/>
    </source>
</evidence>
<dbReference type="CDD" id="cd02869">
    <property type="entry name" value="PseudoU_synth_RluA_like"/>
    <property type="match status" value="1"/>
</dbReference>
<dbReference type="InterPro" id="IPR050188">
    <property type="entry name" value="RluA_PseudoU_synthase"/>
</dbReference>
<dbReference type="AlphaFoldDB" id="A0A096DNG4"/>
<dbReference type="GO" id="GO:0009982">
    <property type="term" value="F:pseudouridine synthase activity"/>
    <property type="evidence" value="ECO:0007669"/>
    <property type="project" value="InterPro"/>
</dbReference>
<dbReference type="InterPro" id="IPR006224">
    <property type="entry name" value="PsdUridine_synth_RluA-like_CS"/>
</dbReference>
<comment type="caution">
    <text evidence="7">The sequence shown here is derived from an EMBL/GenBank/DDBJ whole genome shotgun (WGS) entry which is preliminary data.</text>
</comment>
<dbReference type="PANTHER" id="PTHR21600">
    <property type="entry name" value="MITOCHONDRIAL RNA PSEUDOURIDINE SYNTHASE"/>
    <property type="match status" value="1"/>
</dbReference>
<dbReference type="EC" id="5.4.99.-" evidence="5"/>
<evidence type="ECO:0000256" key="5">
    <source>
        <dbReference type="RuleBase" id="RU362028"/>
    </source>
</evidence>
<dbReference type="EMBL" id="AZTB01000014">
    <property type="protein sequence ID" value="KGG80806.1"/>
    <property type="molecule type" value="Genomic_DNA"/>
</dbReference>
<keyword evidence="3 5" id="KW-0413">Isomerase</keyword>